<dbReference type="Pfam" id="PF00041">
    <property type="entry name" value="fn3"/>
    <property type="match status" value="2"/>
</dbReference>
<dbReference type="InterPro" id="IPR013783">
    <property type="entry name" value="Ig-like_fold"/>
</dbReference>
<dbReference type="CDD" id="cd00063">
    <property type="entry name" value="FN3"/>
    <property type="match status" value="1"/>
</dbReference>
<keyword evidence="1 2" id="KW-0732">Signal</keyword>
<dbReference type="SMART" id="SM00060">
    <property type="entry name" value="FN3"/>
    <property type="match status" value="4"/>
</dbReference>
<evidence type="ECO:0000313" key="4">
    <source>
        <dbReference type="EMBL" id="MCW3168444.1"/>
    </source>
</evidence>
<evidence type="ECO:0000259" key="3">
    <source>
        <dbReference type="PROSITE" id="PS50853"/>
    </source>
</evidence>
<feature type="chain" id="PRO_5047136711" evidence="2">
    <location>
        <begin position="22"/>
        <end position="1177"/>
    </location>
</feature>
<evidence type="ECO:0000256" key="1">
    <source>
        <dbReference type="ARBA" id="ARBA00022729"/>
    </source>
</evidence>
<evidence type="ECO:0000313" key="5">
    <source>
        <dbReference type="Proteomes" id="UP001163731"/>
    </source>
</evidence>
<protein>
    <submittedName>
        <fullName evidence="4">Fibronectin type III domain-containing protein</fullName>
    </submittedName>
</protein>
<comment type="caution">
    <text evidence="4">The sequence shown here is derived from an EMBL/GenBank/DDBJ whole genome shotgun (WGS) entry which is preliminary data.</text>
</comment>
<feature type="domain" description="Fibronectin type-III" evidence="3">
    <location>
        <begin position="601"/>
        <end position="694"/>
    </location>
</feature>
<dbReference type="Gene3D" id="2.60.40.10">
    <property type="entry name" value="Immunoglobulins"/>
    <property type="match status" value="4"/>
</dbReference>
<dbReference type="NCBIfam" id="TIGR04183">
    <property type="entry name" value="Por_Secre_tail"/>
    <property type="match status" value="1"/>
</dbReference>
<sequence length="1177" mass="122707">MKKLNLFFLLLISVFSYQSYLGQNVPVSTCSTNVDNFSYSVMRSSTTANDKQRMAFIIPASQLTGLTGGTITSTFFRRPTASGSLGAGTTFKIYLKNTSAVDFGSAAIDWATETGTAVMVYNADPQAAVGSTAGDKKFEHSTNFVYTAGSNIAVYTEYVQTAAQATNIYWQYEYSSPCINTSNSNTTKYVNTTSAFGATLTSTNYRRPVIGFDATFPPAVAAPACTTMSSPASNATGVSVNPTFTWAPVTGQNAATSYLINLGTTPGGTNVMNGVDVGNVTTYTLPSATTLNFSQQYYVTIIPKNSIGNATGCTERSFTTGNVACPPVTSPASAAVGVLTTPTITWTASSGATGYKITMGTTSGGSDILNNVDVGNVTTYTLANALNNSTIYYYTVNAYSGTNNSASCTVRSFTTVCTAENAPTATQVFSTYLPACWTAAKGTVAASSTLTYGTSKWASESGFANTGTNAGVRINLYDANPGDWLISQEINLGSTPGLYRVKYKMAVTSYLGTTAQTTLGSHLVRLIVSTDGGATWSNTNVIKTYTGAAAYSSTGQTETVNLTAYSGSVKVAFVATTTSTTPDIDFHIDDFVVEAIPSCEAPTAITSSLVTTSSATISWTAPATVPANGYEYYYSTSNTAPTAATAASGTSTAATAPLSGLASATTYYVWVRSVCSTSSSSVWSTSGTFTTLCNATGVPYTLDFTSVTTPALPTCTSAVNSGSGNTWVTYSPGATGFTGNVLNYTFNSTNAANTWFFTQGINLTAGTAYRIQYKYGNNGGTTYPEKLKVAYGTSATSASMTNQLVDNGNITNTAAATAFADFTPATTGVYYFGFQAYSNADMNRLYVDDINIDVAPSCSEPTALVVSNVTTTAANLAWTAPATAPANGYEVYYSTTSTAPIATTTPTLTVTTTSTPLSPLATGTTYYVWVRSNCGATKSVWTPVVSFTTLIPAPANDNCSAPITITPGATFAQNPLTGTTVGSTNTPALTATCLATPTNVGGNVWYTVVVPASGSLTIETAAVTGSPLTDTVVSVFASCSSTTSIGCDDDSGTDAFSKLTLTGQTPGTTLYISVWKYSTATDGQFQISAYDASLATSETVQVKNDLKIYPNPFADVLNISDVKNVKSVSIVDIAGRLVKTIDKPSSALQLRDLNSGMYMVILNMNDGSKQTIKAIKK</sequence>
<feature type="signal peptide" evidence="2">
    <location>
        <begin position="1"/>
        <end position="21"/>
    </location>
</feature>
<dbReference type="Pfam" id="PF23759">
    <property type="entry name" value="GBD_T9SS_assoc"/>
    <property type="match status" value="1"/>
</dbReference>
<accession>A0ABT3HXE8</accession>
<dbReference type="InterPro" id="IPR036116">
    <property type="entry name" value="FN3_sf"/>
</dbReference>
<dbReference type="InterPro" id="IPR026444">
    <property type="entry name" value="Secre_tail"/>
</dbReference>
<organism evidence="4 5">
    <name type="scientific">Chryseobacterium kimseyorum</name>
    <dbReference type="NCBI Taxonomy" id="2984028"/>
    <lineage>
        <taxon>Bacteria</taxon>
        <taxon>Pseudomonadati</taxon>
        <taxon>Bacteroidota</taxon>
        <taxon>Flavobacteriia</taxon>
        <taxon>Flavobacteriales</taxon>
        <taxon>Weeksellaceae</taxon>
        <taxon>Chryseobacterium group</taxon>
        <taxon>Chryseobacterium</taxon>
    </lineage>
</organism>
<name>A0ABT3HXE8_9FLAO</name>
<gene>
    <name evidence="4" type="ORF">OMO38_07875</name>
</gene>
<evidence type="ECO:0000256" key="2">
    <source>
        <dbReference type="SAM" id="SignalP"/>
    </source>
</evidence>
<dbReference type="Proteomes" id="UP001163731">
    <property type="component" value="Unassembled WGS sequence"/>
</dbReference>
<dbReference type="Gene3D" id="2.60.120.200">
    <property type="match status" value="2"/>
</dbReference>
<feature type="domain" description="Fibronectin type-III" evidence="3">
    <location>
        <begin position="327"/>
        <end position="421"/>
    </location>
</feature>
<dbReference type="EMBL" id="JAPDHW010000004">
    <property type="protein sequence ID" value="MCW3168444.1"/>
    <property type="molecule type" value="Genomic_DNA"/>
</dbReference>
<reference evidence="4" key="1">
    <citation type="submission" date="2022-10" db="EMBL/GenBank/DDBJ databases">
        <title>Chryseobacterium babae sp. nov. isolated from the gut of the beetle Oryctes rhinoceros, and Chryseobacterium kimseyorum sp. nov., isolated from a stick insect rearing cage.</title>
        <authorList>
            <person name="Shelomi M."/>
            <person name="Han C.-J."/>
            <person name="Chen W.-M."/>
            <person name="Chen H.-K."/>
            <person name="Liaw S.-J."/>
            <person name="Muhle E."/>
            <person name="Clermont D."/>
        </authorList>
    </citation>
    <scope>NUCLEOTIDE SEQUENCE</scope>
    <source>
        <strain evidence="4">09-1422</strain>
    </source>
</reference>
<dbReference type="PROSITE" id="PS50853">
    <property type="entry name" value="FN3"/>
    <property type="match status" value="3"/>
</dbReference>
<dbReference type="SUPFAM" id="SSF49265">
    <property type="entry name" value="Fibronectin type III"/>
    <property type="match status" value="3"/>
</dbReference>
<proteinExistence type="predicted"/>
<dbReference type="InterPro" id="IPR056600">
    <property type="entry name" value="GBD_T9SS_assoc"/>
</dbReference>
<dbReference type="RefSeq" id="WP_264749654.1">
    <property type="nucleotide sequence ID" value="NZ_JAPDHW010000004.1"/>
</dbReference>
<keyword evidence="5" id="KW-1185">Reference proteome</keyword>
<dbReference type="InterPro" id="IPR003961">
    <property type="entry name" value="FN3_dom"/>
</dbReference>
<feature type="domain" description="Fibronectin type-III" evidence="3">
    <location>
        <begin position="860"/>
        <end position="952"/>
    </location>
</feature>
<dbReference type="Pfam" id="PF18962">
    <property type="entry name" value="Por_Secre_tail"/>
    <property type="match status" value="1"/>
</dbReference>